<evidence type="ECO:0000256" key="1">
    <source>
        <dbReference type="SAM" id="SignalP"/>
    </source>
</evidence>
<reference evidence="2 3" key="1">
    <citation type="journal article" date="2013" name="Plant Cell">
        <title>The transition from a phytopathogenic smut ancestor to an anamorphic biocontrol agent deciphered by comparative whole-genome analysis.</title>
        <authorList>
            <person name="Lefebvre F."/>
            <person name="Joly D.L."/>
            <person name="Labbe C."/>
            <person name="Teichmann B."/>
            <person name="Linning R."/>
            <person name="Belzile F."/>
            <person name="Bakkeren G."/>
            <person name="Belanger R.R."/>
        </authorList>
    </citation>
    <scope>NUCLEOTIDE SEQUENCE [LARGE SCALE GENOMIC DNA]</scope>
    <source>
        <strain evidence="2 3">PF-1</strain>
    </source>
</reference>
<dbReference type="EMBL" id="KE361639">
    <property type="protein sequence ID" value="EPQ27497.1"/>
    <property type="molecule type" value="Genomic_DNA"/>
</dbReference>
<dbReference type="Proteomes" id="UP000053664">
    <property type="component" value="Unassembled WGS sequence"/>
</dbReference>
<dbReference type="RefSeq" id="XP_007880755.1">
    <property type="nucleotide sequence ID" value="XM_007882564.1"/>
</dbReference>
<dbReference type="AlphaFoldDB" id="A0A061H3U5"/>
<evidence type="ECO:0000313" key="3">
    <source>
        <dbReference type="Proteomes" id="UP000053664"/>
    </source>
</evidence>
<dbReference type="KEGG" id="pfp:PFL1_05035"/>
<proteinExistence type="predicted"/>
<feature type="signal peptide" evidence="1">
    <location>
        <begin position="1"/>
        <end position="19"/>
    </location>
</feature>
<name>A0A061H3U5_9BASI</name>
<protein>
    <submittedName>
        <fullName evidence="2">Uncharacterized protein</fullName>
    </submittedName>
</protein>
<sequence length="264" mass="28588">MQLSAKFAALLVLPALAGAISVNLPKGDATKGLIAPSLGTFLKGDGCDPSKPRYNVQIKWDNCGPNRIFDIYLAAVSSNEAVPRCIYSVARSTDGTSETLSIPTNSGVRLVPVERSTGAHARSISIASDYVISQGVRGSTPVESDTRLYANAEPEPCSAAEAPKEHGSCTLPVYSMSFLAKPKPQSTYVYEYTLWGGKDSKDAWRCSSANQQDNLNNYRTSDEPWAPLTYTGPPSAKEFPYLDIRLCNPDGPEVDQDWCLVKDK</sequence>
<evidence type="ECO:0000313" key="2">
    <source>
        <dbReference type="EMBL" id="EPQ27497.1"/>
    </source>
</evidence>
<keyword evidence="1" id="KW-0732">Signal</keyword>
<organism evidence="2 3">
    <name type="scientific">Pseudozyma flocculosa PF-1</name>
    <dbReference type="NCBI Taxonomy" id="1277687"/>
    <lineage>
        <taxon>Eukaryota</taxon>
        <taxon>Fungi</taxon>
        <taxon>Dikarya</taxon>
        <taxon>Basidiomycota</taxon>
        <taxon>Ustilaginomycotina</taxon>
        <taxon>Ustilaginomycetes</taxon>
        <taxon>Ustilaginales</taxon>
        <taxon>Ustilaginaceae</taxon>
        <taxon>Pseudozyma</taxon>
    </lineage>
</organism>
<gene>
    <name evidence="2" type="ORF">PFL1_05035</name>
</gene>
<feature type="chain" id="PRO_5001599622" evidence="1">
    <location>
        <begin position="20"/>
        <end position="264"/>
    </location>
</feature>
<accession>A0A061H3U5</accession>
<dbReference type="GeneID" id="19319134"/>
<dbReference type="HOGENOM" id="CLU_1054224_0_0_1"/>